<comment type="similarity">
    <text evidence="11">Belongs to the protein kinase superfamily. Ser/Thr protein kinase family. CDPK subfamily.</text>
</comment>
<dbReference type="SUPFAM" id="SSF56112">
    <property type="entry name" value="Protein kinase-like (PK-like)"/>
    <property type="match status" value="1"/>
</dbReference>
<dbReference type="Gene3D" id="1.10.238.10">
    <property type="entry name" value="EF-hand"/>
    <property type="match status" value="1"/>
</dbReference>
<dbReference type="InterPro" id="IPR011992">
    <property type="entry name" value="EF-hand-dom_pair"/>
</dbReference>
<feature type="compositionally biased region" description="Polar residues" evidence="15">
    <location>
        <begin position="26"/>
        <end position="36"/>
    </location>
</feature>
<keyword evidence="3" id="KW-0723">Serine/threonine-protein kinase</keyword>
<dbReference type="GO" id="GO:0005524">
    <property type="term" value="F:ATP binding"/>
    <property type="evidence" value="ECO:0007669"/>
    <property type="project" value="UniProtKB-UniRule"/>
</dbReference>
<dbReference type="CDD" id="cd05117">
    <property type="entry name" value="STKc_CAMK"/>
    <property type="match status" value="1"/>
</dbReference>
<keyword evidence="8 18" id="KW-0418">Kinase</keyword>
<dbReference type="AlphaFoldDB" id="A0A2P4Z0U0"/>
<keyword evidence="6" id="KW-0677">Repeat</keyword>
<dbReference type="InterPro" id="IPR002048">
    <property type="entry name" value="EF_hand_dom"/>
</dbReference>
<keyword evidence="7 14" id="KW-0547">Nucleotide-binding</keyword>
<dbReference type="OrthoDB" id="343929at2759"/>
<evidence type="ECO:0000256" key="5">
    <source>
        <dbReference type="ARBA" id="ARBA00022723"/>
    </source>
</evidence>
<comment type="catalytic activity">
    <reaction evidence="13">
        <text>L-seryl-[protein] + ATP = O-phospho-L-seryl-[protein] + ADP + H(+)</text>
        <dbReference type="Rhea" id="RHEA:17989"/>
        <dbReference type="Rhea" id="RHEA-COMP:9863"/>
        <dbReference type="Rhea" id="RHEA-COMP:11604"/>
        <dbReference type="ChEBI" id="CHEBI:15378"/>
        <dbReference type="ChEBI" id="CHEBI:29999"/>
        <dbReference type="ChEBI" id="CHEBI:30616"/>
        <dbReference type="ChEBI" id="CHEBI:83421"/>
        <dbReference type="ChEBI" id="CHEBI:456216"/>
        <dbReference type="EC" id="2.7.11.1"/>
    </reaction>
</comment>
<dbReference type="Proteomes" id="UP000236928">
    <property type="component" value="Unassembled WGS sequence"/>
</dbReference>
<dbReference type="InterPro" id="IPR017441">
    <property type="entry name" value="Protein_kinase_ATP_BS"/>
</dbReference>
<feature type="region of interest" description="Disordered" evidence="15">
    <location>
        <begin position="911"/>
        <end position="940"/>
    </location>
</feature>
<protein>
    <recommendedName>
        <fullName evidence="2">non-specific serine/threonine protein kinase</fullName>
        <ecNumber evidence="2">2.7.11.1</ecNumber>
    </recommendedName>
</protein>
<dbReference type="InterPro" id="IPR000719">
    <property type="entry name" value="Prot_kinase_dom"/>
</dbReference>
<dbReference type="Gene3D" id="1.10.510.10">
    <property type="entry name" value="Transferase(Phosphotransferase) domain 1"/>
    <property type="match status" value="2"/>
</dbReference>
<feature type="compositionally biased region" description="Basic and acidic residues" evidence="15">
    <location>
        <begin position="1"/>
        <end position="25"/>
    </location>
</feature>
<evidence type="ECO:0000256" key="1">
    <source>
        <dbReference type="ARBA" id="ARBA00001946"/>
    </source>
</evidence>
<name>A0A2P4Z0U0_9CRYT</name>
<feature type="domain" description="EF-hand" evidence="17">
    <location>
        <begin position="1070"/>
        <end position="1105"/>
    </location>
</feature>
<dbReference type="PROSITE" id="PS50011">
    <property type="entry name" value="PROTEIN_KINASE_DOM"/>
    <property type="match status" value="1"/>
</dbReference>
<feature type="compositionally biased region" description="Polar residues" evidence="15">
    <location>
        <begin position="911"/>
        <end position="932"/>
    </location>
</feature>
<gene>
    <name evidence="18" type="ORF">CmeUKMEL1_08615</name>
</gene>
<dbReference type="PROSITE" id="PS00018">
    <property type="entry name" value="EF_HAND_1"/>
    <property type="match status" value="1"/>
</dbReference>
<dbReference type="InterPro" id="IPR011009">
    <property type="entry name" value="Kinase-like_dom_sf"/>
</dbReference>
<evidence type="ECO:0000256" key="3">
    <source>
        <dbReference type="ARBA" id="ARBA00022527"/>
    </source>
</evidence>
<dbReference type="EMBL" id="JIBK01000018">
    <property type="protein sequence ID" value="POM83682.1"/>
    <property type="molecule type" value="Genomic_DNA"/>
</dbReference>
<keyword evidence="9" id="KW-0106">Calcium</keyword>
<feature type="region of interest" description="Disordered" evidence="15">
    <location>
        <begin position="277"/>
        <end position="300"/>
    </location>
</feature>
<evidence type="ECO:0000256" key="2">
    <source>
        <dbReference type="ARBA" id="ARBA00012513"/>
    </source>
</evidence>
<evidence type="ECO:0000259" key="17">
    <source>
        <dbReference type="PROSITE" id="PS50222"/>
    </source>
</evidence>
<dbReference type="SMART" id="SM00220">
    <property type="entry name" value="S_TKc"/>
    <property type="match status" value="1"/>
</dbReference>
<feature type="binding site" evidence="14">
    <location>
        <position position="88"/>
    </location>
    <ligand>
        <name>ATP</name>
        <dbReference type="ChEBI" id="CHEBI:30616"/>
    </ligand>
</feature>
<reference evidence="18 19" key="1">
    <citation type="submission" date="2014-04" db="EMBL/GenBank/DDBJ databases">
        <title>Comparative Genomics of Cryptosporidium Species.</title>
        <authorList>
            <person name="Silva J.C."/>
            <person name="Su Q."/>
            <person name="Chalmers R."/>
            <person name="Chibucos M.C."/>
            <person name="Elwin K."/>
            <person name="Godinez A."/>
            <person name="Guo F."/>
            <person name="Huynh K."/>
            <person name="Orvis J."/>
            <person name="Ott S."/>
            <person name="Sadzewicz L."/>
            <person name="Sengamalay N."/>
            <person name="Shetty A."/>
            <person name="Sun M."/>
            <person name="Tallon L."/>
            <person name="Xiao L."/>
            <person name="Zhang H."/>
            <person name="Fraser C.M."/>
            <person name="Zhu G."/>
            <person name="Kissinger J."/>
            <person name="Widmer G."/>
        </authorList>
    </citation>
    <scope>NUCLEOTIDE SEQUENCE [LARGE SCALE GENOMIC DNA]</scope>
    <source>
        <strain evidence="18 19">UKMEL1</strain>
    </source>
</reference>
<dbReference type="FunFam" id="3.30.200.20:FF:000315">
    <property type="entry name" value="Calcium-dependent protein kinase 3"/>
    <property type="match status" value="1"/>
</dbReference>
<comment type="caution">
    <text evidence="18">The sequence shown here is derived from an EMBL/GenBank/DDBJ whole genome shotgun (WGS) entry which is preliminary data.</text>
</comment>
<feature type="domain" description="Protein kinase" evidence="16">
    <location>
        <begin position="58"/>
        <end position="484"/>
    </location>
</feature>
<evidence type="ECO:0000313" key="18">
    <source>
        <dbReference type="EMBL" id="POM83682.1"/>
    </source>
</evidence>
<comment type="catalytic activity">
    <reaction evidence="12">
        <text>L-threonyl-[protein] + ATP = O-phospho-L-threonyl-[protein] + ADP + H(+)</text>
        <dbReference type="Rhea" id="RHEA:46608"/>
        <dbReference type="Rhea" id="RHEA-COMP:11060"/>
        <dbReference type="Rhea" id="RHEA-COMP:11605"/>
        <dbReference type="ChEBI" id="CHEBI:15378"/>
        <dbReference type="ChEBI" id="CHEBI:30013"/>
        <dbReference type="ChEBI" id="CHEBI:30616"/>
        <dbReference type="ChEBI" id="CHEBI:61977"/>
        <dbReference type="ChEBI" id="CHEBI:456216"/>
        <dbReference type="EC" id="2.7.11.1"/>
    </reaction>
</comment>
<keyword evidence="4" id="KW-0808">Transferase</keyword>
<evidence type="ECO:0000256" key="6">
    <source>
        <dbReference type="ARBA" id="ARBA00022737"/>
    </source>
</evidence>
<dbReference type="PROSITE" id="PS00108">
    <property type="entry name" value="PROTEIN_KINASE_ST"/>
    <property type="match status" value="1"/>
</dbReference>
<feature type="region of interest" description="Disordered" evidence="15">
    <location>
        <begin position="1"/>
        <end position="44"/>
    </location>
</feature>
<evidence type="ECO:0000256" key="8">
    <source>
        <dbReference type="ARBA" id="ARBA00022777"/>
    </source>
</evidence>
<dbReference type="Pfam" id="PF00069">
    <property type="entry name" value="Pkinase"/>
    <property type="match status" value="2"/>
</dbReference>
<keyword evidence="10 14" id="KW-0067">ATP-binding</keyword>
<dbReference type="PANTHER" id="PTHR24349">
    <property type="entry name" value="SERINE/THREONINE-PROTEIN KINASE"/>
    <property type="match status" value="1"/>
</dbReference>
<dbReference type="PROSITE" id="PS50222">
    <property type="entry name" value="EF_HAND_2"/>
    <property type="match status" value="1"/>
</dbReference>
<dbReference type="Pfam" id="PF13202">
    <property type="entry name" value="EF-hand_5"/>
    <property type="match status" value="1"/>
</dbReference>
<evidence type="ECO:0000256" key="7">
    <source>
        <dbReference type="ARBA" id="ARBA00022741"/>
    </source>
</evidence>
<dbReference type="GO" id="GO:0005509">
    <property type="term" value="F:calcium ion binding"/>
    <property type="evidence" value="ECO:0007669"/>
    <property type="project" value="InterPro"/>
</dbReference>
<dbReference type="SUPFAM" id="SSF47473">
    <property type="entry name" value="EF-hand"/>
    <property type="match status" value="1"/>
</dbReference>
<organism evidence="18 19">
    <name type="scientific">Cryptosporidium meleagridis</name>
    <dbReference type="NCBI Taxonomy" id="93969"/>
    <lineage>
        <taxon>Eukaryota</taxon>
        <taxon>Sar</taxon>
        <taxon>Alveolata</taxon>
        <taxon>Apicomplexa</taxon>
        <taxon>Conoidasida</taxon>
        <taxon>Coccidia</taxon>
        <taxon>Eucoccidiorida</taxon>
        <taxon>Eimeriorina</taxon>
        <taxon>Cryptosporidiidae</taxon>
        <taxon>Cryptosporidium</taxon>
    </lineage>
</organism>
<accession>A0A2P4Z0U0</accession>
<dbReference type="InterPro" id="IPR050205">
    <property type="entry name" value="CDPK_Ser/Thr_kinases"/>
</dbReference>
<proteinExistence type="inferred from homology"/>
<evidence type="ECO:0000256" key="12">
    <source>
        <dbReference type="ARBA" id="ARBA00047899"/>
    </source>
</evidence>
<evidence type="ECO:0000256" key="10">
    <source>
        <dbReference type="ARBA" id="ARBA00022840"/>
    </source>
</evidence>
<evidence type="ECO:0000256" key="4">
    <source>
        <dbReference type="ARBA" id="ARBA00022679"/>
    </source>
</evidence>
<evidence type="ECO:0000256" key="9">
    <source>
        <dbReference type="ARBA" id="ARBA00022837"/>
    </source>
</evidence>
<sequence>MQSIKDGEESKHNLEVETSESKLSRDSSVFGLSNQTPKPPIKRDSFVGTSYLPIQNHYKLGEKVGEGSWGAVYIVEERCSGILRAAKKIPKQFSGEIFRFRQEMQLLSILDHPNIAKLFESFEDYNSIYLIMELCTGGELFDRLSHVGRFSERVTAHLIKQMLSAISYCHSKGIVHRDLKPENFLFLHSKSKINCKHCLFEQKSTQLFQDEEAALSKYLKHDRFRICRSLPSSMNNQQLQSLICNINDHTIIPSNNNDISGITSNHLFPASNLEISEKNRDEEVGERHESYDKESNHGDLGHTNIPIPNSEPFGSPNFIANMYLKKGFVSNSISNSNSSSIKDPISSHQEKECECNCNCFELNSPLKLIDFGLAKRITRTGTLRTRVGTLYYIAPEILLGKGYDDKCDIWSIGVMAHILLCGVPPFAGNTDTEIIEKVRRGSVSFSESIWSQVSTQAKDFLLQLLNKNPSERISAFQALQHPWLRSWDTPNIPLCGIGMINKIVVWPWHQQRMRVTKSRASSGISSLKIKSSISSPSLYSNREQINDILSEEDLNNLSASGDHTPIVTSSPETGSFFKTQIINALPRSDFSSRQGSGAESMIGFLESHGLQTGSQIRNLNRNSMLKRSCSTPLLYSMNNAYPNTDANPSLASIPNSSIYNPGLVQITDQQIATPRTKATINALLNQEDSILSPPGDTRFHFGCHCGSPIVLNHFCQGNVSINSIDHGSCDGSKSYSGISIPNSISSSSSSSSTFTTSYSISRSSLSFSNLLTNNNLKQGNIDEYLENSDRNANGQRISVINNVKIPNIVSKVCDKEQLLHCVIYNKTCNAYKPLLKLISSWERFCNYTLLKRVILVSIALRIGENCEFNQLRDQFNRFDVAADGVVSLAELQCVLCFIFHVERISSSNYKNKQCHPKQTSNDNFKSASSRSSPFHPPLANSPNHQPSFEDYIDNASEIEEDHFDEIYDEGARGSEIESLEEGAFNHFNQIGNCKSMSIDDYLKSLSNQNTFNKEQLLKFLCSFNIDDIIKLNELCNRIEGIFGIIDQDQSGSWEYSEFIAASMDPEMYLNNSSALKTVFRNFDKDSDGKVSVQDILASFGWEDDIILCSETISPQQYEQYLKLGNSQSYEQQRDERFLGVDQSSSVQYCAHIHWTEIFLNECCKPGKNYLDFCDFYDFLCN</sequence>
<comment type="cofactor">
    <cofactor evidence="1">
        <name>Mg(2+)</name>
        <dbReference type="ChEBI" id="CHEBI:18420"/>
    </cofactor>
</comment>
<dbReference type="EC" id="2.7.11.1" evidence="2"/>
<evidence type="ECO:0000313" key="19">
    <source>
        <dbReference type="Proteomes" id="UP000236928"/>
    </source>
</evidence>
<keyword evidence="19" id="KW-1185">Reference proteome</keyword>
<evidence type="ECO:0000256" key="14">
    <source>
        <dbReference type="PROSITE-ProRule" id="PRU10141"/>
    </source>
</evidence>
<evidence type="ECO:0000256" key="15">
    <source>
        <dbReference type="SAM" id="MobiDB-lite"/>
    </source>
</evidence>
<dbReference type="GO" id="GO:0004674">
    <property type="term" value="F:protein serine/threonine kinase activity"/>
    <property type="evidence" value="ECO:0007669"/>
    <property type="project" value="UniProtKB-KW"/>
</dbReference>
<dbReference type="PROSITE" id="PS00107">
    <property type="entry name" value="PROTEIN_KINASE_ATP"/>
    <property type="match status" value="1"/>
</dbReference>
<dbReference type="InterPro" id="IPR008271">
    <property type="entry name" value="Ser/Thr_kinase_AS"/>
</dbReference>
<evidence type="ECO:0000259" key="16">
    <source>
        <dbReference type="PROSITE" id="PS50011"/>
    </source>
</evidence>
<dbReference type="VEuPathDB" id="CryptoDB:CmeUKMEL1_08615"/>
<evidence type="ECO:0000256" key="11">
    <source>
        <dbReference type="ARBA" id="ARBA00024334"/>
    </source>
</evidence>
<dbReference type="InterPro" id="IPR018247">
    <property type="entry name" value="EF_Hand_1_Ca_BS"/>
</dbReference>
<evidence type="ECO:0000256" key="13">
    <source>
        <dbReference type="ARBA" id="ARBA00048679"/>
    </source>
</evidence>
<keyword evidence="5" id="KW-0479">Metal-binding</keyword>